<reference evidence="1 2" key="1">
    <citation type="journal article" date="2019" name="Sci. Rep.">
        <title>Orb-weaving spider Araneus ventricosus genome elucidates the spidroin gene catalogue.</title>
        <authorList>
            <person name="Kono N."/>
            <person name="Nakamura H."/>
            <person name="Ohtoshi R."/>
            <person name="Moran D.A.P."/>
            <person name="Shinohara A."/>
            <person name="Yoshida Y."/>
            <person name="Fujiwara M."/>
            <person name="Mori M."/>
            <person name="Tomita M."/>
            <person name="Arakawa K."/>
        </authorList>
    </citation>
    <scope>NUCLEOTIDE SEQUENCE [LARGE SCALE GENOMIC DNA]</scope>
</reference>
<dbReference type="EMBL" id="BGPR01003173">
    <property type="protein sequence ID" value="GBM84618.1"/>
    <property type="molecule type" value="Genomic_DNA"/>
</dbReference>
<organism evidence="1 2">
    <name type="scientific">Araneus ventricosus</name>
    <name type="common">Orbweaver spider</name>
    <name type="synonym">Epeira ventricosa</name>
    <dbReference type="NCBI Taxonomy" id="182803"/>
    <lineage>
        <taxon>Eukaryota</taxon>
        <taxon>Metazoa</taxon>
        <taxon>Ecdysozoa</taxon>
        <taxon>Arthropoda</taxon>
        <taxon>Chelicerata</taxon>
        <taxon>Arachnida</taxon>
        <taxon>Araneae</taxon>
        <taxon>Araneomorphae</taxon>
        <taxon>Entelegynae</taxon>
        <taxon>Araneoidea</taxon>
        <taxon>Araneidae</taxon>
        <taxon>Araneus</taxon>
    </lineage>
</organism>
<gene>
    <name evidence="1" type="ORF">AVEN_226653_1</name>
</gene>
<proteinExistence type="predicted"/>
<comment type="caution">
    <text evidence="1">The sequence shown here is derived from an EMBL/GenBank/DDBJ whole genome shotgun (WGS) entry which is preliminary data.</text>
</comment>
<protein>
    <submittedName>
        <fullName evidence="1">Uncharacterized protein</fullName>
    </submittedName>
</protein>
<sequence>MPLRQPNRLNGHGTNRSRQNIASSLVPDAFTAPVSVTALPIALGVYQLTSLHCRQKSKDRLIPRLTGYVFITFRHDETSYRIIILSITPFPVEIGP</sequence>
<name>A0A4Y2J5N5_ARAVE</name>
<keyword evidence="2" id="KW-1185">Reference proteome</keyword>
<evidence type="ECO:0000313" key="2">
    <source>
        <dbReference type="Proteomes" id="UP000499080"/>
    </source>
</evidence>
<evidence type="ECO:0000313" key="1">
    <source>
        <dbReference type="EMBL" id="GBM84618.1"/>
    </source>
</evidence>
<dbReference type="Proteomes" id="UP000499080">
    <property type="component" value="Unassembled WGS sequence"/>
</dbReference>
<accession>A0A4Y2J5N5</accession>
<dbReference type="AlphaFoldDB" id="A0A4Y2J5N5"/>